<evidence type="ECO:0000313" key="3">
    <source>
        <dbReference type="Proteomes" id="UP001633002"/>
    </source>
</evidence>
<feature type="compositionally biased region" description="Basic and acidic residues" evidence="1">
    <location>
        <begin position="107"/>
        <end position="116"/>
    </location>
</feature>
<reference evidence="2 3" key="1">
    <citation type="submission" date="2024-09" db="EMBL/GenBank/DDBJ databases">
        <title>Chromosome-scale assembly of Riccia sorocarpa.</title>
        <authorList>
            <person name="Paukszto L."/>
        </authorList>
    </citation>
    <scope>NUCLEOTIDE SEQUENCE [LARGE SCALE GENOMIC DNA]</scope>
    <source>
        <strain evidence="2">LP-2024</strain>
        <tissue evidence="2">Aerial parts of the thallus</tissue>
    </source>
</reference>
<dbReference type="Proteomes" id="UP001633002">
    <property type="component" value="Unassembled WGS sequence"/>
</dbReference>
<evidence type="ECO:0008006" key="4">
    <source>
        <dbReference type="Google" id="ProtNLM"/>
    </source>
</evidence>
<feature type="compositionally biased region" description="Polar residues" evidence="1">
    <location>
        <begin position="156"/>
        <end position="165"/>
    </location>
</feature>
<comment type="caution">
    <text evidence="2">The sequence shown here is derived from an EMBL/GenBank/DDBJ whole genome shotgun (WGS) entry which is preliminary data.</text>
</comment>
<organism evidence="2 3">
    <name type="scientific">Riccia sorocarpa</name>
    <dbReference type="NCBI Taxonomy" id="122646"/>
    <lineage>
        <taxon>Eukaryota</taxon>
        <taxon>Viridiplantae</taxon>
        <taxon>Streptophyta</taxon>
        <taxon>Embryophyta</taxon>
        <taxon>Marchantiophyta</taxon>
        <taxon>Marchantiopsida</taxon>
        <taxon>Marchantiidae</taxon>
        <taxon>Marchantiales</taxon>
        <taxon>Ricciaceae</taxon>
        <taxon>Riccia</taxon>
    </lineage>
</organism>
<dbReference type="InterPro" id="IPR013761">
    <property type="entry name" value="SAM/pointed_sf"/>
</dbReference>
<dbReference type="EMBL" id="JBJQOH010000006">
    <property type="protein sequence ID" value="KAL3682210.1"/>
    <property type="molecule type" value="Genomic_DNA"/>
</dbReference>
<name>A0ABD3GVR5_9MARC</name>
<feature type="region of interest" description="Disordered" evidence="1">
    <location>
        <begin position="138"/>
        <end position="190"/>
    </location>
</feature>
<evidence type="ECO:0000256" key="1">
    <source>
        <dbReference type="SAM" id="MobiDB-lite"/>
    </source>
</evidence>
<gene>
    <name evidence="2" type="ORF">R1sor_000232</name>
</gene>
<evidence type="ECO:0000313" key="2">
    <source>
        <dbReference type="EMBL" id="KAL3682210.1"/>
    </source>
</evidence>
<feature type="region of interest" description="Disordered" evidence="1">
    <location>
        <begin position="427"/>
        <end position="463"/>
    </location>
</feature>
<proteinExistence type="predicted"/>
<feature type="region of interest" description="Disordered" evidence="1">
    <location>
        <begin position="78"/>
        <end position="116"/>
    </location>
</feature>
<feature type="compositionally biased region" description="Basic and acidic residues" evidence="1">
    <location>
        <begin position="445"/>
        <end position="462"/>
    </location>
</feature>
<sequence length="533" mass="58319">MGVKLFDKDGSVQATVDWVASFLGCSDYSVVLADEAVNGSALRHLAKDITGLKLIGFKSGHVANLLDYFEQLDVHQGAATSSPTPDAVPLTPTADPLAGTTPHTHHRGSEPDCSRKNLHHPEPVLFFALLANKPCTCSSSSPTMSTSEDDERVSVKSANTNSRNVSGRDDDHPPAHPLSTRTSNLSEDEPDMMSIIMKGGKFGLYALKDRPTIQHLQMRDCGTTPDTAVESVDFIGFGEPTKVCQNTPYKAYEVRVTDLVKGYNKRFSKCYVLHIGNTTGEPLHVHQLDIISTQAGRHFDSKYLSRQYYSLHVIQNFLGVDEVPTMTNTIDLSQGCMIDYAQCYVTVIEEDDVFARLMKMEWTAKPSNTAGGAAEVAPKNKNKETEELMNTTSLEKECESNHFAEDSHKGQTTLQAFKRRVLAPKNIDNLGEDSTPAPADSCGKTTDDGKRRSARGKGDAESTKCVSAVVLTNSESRSGQQPTKSTSGVDLHEVGVSRLTTATQAIMTVRKTWEHLRLMLEPMFLNQDTSTNA</sequence>
<feature type="region of interest" description="Disordered" evidence="1">
    <location>
        <begin position="367"/>
        <end position="390"/>
    </location>
</feature>
<keyword evidence="3" id="KW-1185">Reference proteome</keyword>
<dbReference type="Gene3D" id="1.10.150.50">
    <property type="entry name" value="Transcription Factor, Ets-1"/>
    <property type="match status" value="1"/>
</dbReference>
<protein>
    <recommendedName>
        <fullName evidence="4">SAM domain-containing protein</fullName>
    </recommendedName>
</protein>
<dbReference type="AlphaFoldDB" id="A0ABD3GVR5"/>
<accession>A0ABD3GVR5</accession>